<dbReference type="EMBL" id="QJSW01000007">
    <property type="protein sequence ID" value="PYE48910.1"/>
    <property type="molecule type" value="Genomic_DNA"/>
</dbReference>
<organism evidence="3 4">
    <name type="scientific">Paenibacillus barcinonensis</name>
    <dbReference type="NCBI Taxonomy" id="198119"/>
    <lineage>
        <taxon>Bacteria</taxon>
        <taxon>Bacillati</taxon>
        <taxon>Bacillota</taxon>
        <taxon>Bacilli</taxon>
        <taxon>Bacillales</taxon>
        <taxon>Paenibacillaceae</taxon>
        <taxon>Paenibacillus</taxon>
    </lineage>
</organism>
<evidence type="ECO:0000259" key="2">
    <source>
        <dbReference type="Pfam" id="PF07833"/>
    </source>
</evidence>
<reference evidence="3 4" key="1">
    <citation type="submission" date="2018-06" db="EMBL/GenBank/DDBJ databases">
        <title>Genomic Encyclopedia of Type Strains, Phase III (KMG-III): the genomes of soil and plant-associated and newly described type strains.</title>
        <authorList>
            <person name="Whitman W."/>
        </authorList>
    </citation>
    <scope>NUCLEOTIDE SEQUENCE [LARGE SCALE GENOMIC DNA]</scope>
    <source>
        <strain evidence="3 4">CECT 7022</strain>
    </source>
</reference>
<dbReference type="Gene3D" id="3.30.457.10">
    <property type="entry name" value="Copper amine oxidase-like, N-terminal domain"/>
    <property type="match status" value="1"/>
</dbReference>
<comment type="caution">
    <text evidence="3">The sequence shown here is derived from an EMBL/GenBank/DDBJ whole genome shotgun (WGS) entry which is preliminary data.</text>
</comment>
<evidence type="ECO:0000313" key="3">
    <source>
        <dbReference type="EMBL" id="PYE48910.1"/>
    </source>
</evidence>
<dbReference type="SUPFAM" id="SSF55383">
    <property type="entry name" value="Copper amine oxidase, domain N"/>
    <property type="match status" value="1"/>
</dbReference>
<evidence type="ECO:0000313" key="4">
    <source>
        <dbReference type="Proteomes" id="UP000247790"/>
    </source>
</evidence>
<keyword evidence="1" id="KW-0472">Membrane</keyword>
<dbReference type="Pfam" id="PF07833">
    <property type="entry name" value="Cu_amine_oxidN1"/>
    <property type="match status" value="1"/>
</dbReference>
<accession>A0A2V4W355</accession>
<dbReference type="InterPro" id="IPR012854">
    <property type="entry name" value="Cu_amine_oxidase-like_N"/>
</dbReference>
<name>A0A2V4W355_PAEBA</name>
<feature type="transmembrane region" description="Helical" evidence="1">
    <location>
        <begin position="6"/>
        <end position="24"/>
    </location>
</feature>
<keyword evidence="1" id="KW-1133">Transmembrane helix</keyword>
<gene>
    <name evidence="3" type="ORF">DFQ00_107204</name>
</gene>
<keyword evidence="1" id="KW-0812">Transmembrane</keyword>
<dbReference type="Proteomes" id="UP000247790">
    <property type="component" value="Unassembled WGS sequence"/>
</dbReference>
<proteinExistence type="predicted"/>
<protein>
    <submittedName>
        <fullName evidence="3">Copper amine oxidase-like protein</fullName>
    </submittedName>
</protein>
<dbReference type="AlphaFoldDB" id="A0A2V4W355"/>
<dbReference type="InterPro" id="IPR036582">
    <property type="entry name" value="Mao_N_sf"/>
</dbReference>
<evidence type="ECO:0000256" key="1">
    <source>
        <dbReference type="SAM" id="Phobius"/>
    </source>
</evidence>
<feature type="transmembrane region" description="Helical" evidence="1">
    <location>
        <begin position="36"/>
        <end position="58"/>
    </location>
</feature>
<feature type="domain" description="Copper amine oxidase-like N-terminal" evidence="2">
    <location>
        <begin position="441"/>
        <end position="537"/>
    </location>
</feature>
<sequence length="541" mass="59864">MAYFSTYPFTTILYALIIRYEPYFAKGEIPIKKPKLYQWIAVPLVLFMVVLTGCQAVGGVDIDKAMANSTSMKSGESKQSMHINIEPDTQLATSEALEMIKRINSISLNIDHAKMKDNKTASIKGSLSIEGTKLPFHLSMDKSGMIIDVDGAQKPLYISLDELGEAETLLPINRGEMEQKLQELSPKVLSFAMKHLSNPKNISVTPVQEAVNGETLSLSKLHIEISGEELLAMVKPFLTSISKDEQGLKQLISDLYDVLYPVYETFSGMESIEDDQLADAVPSTKEEAVTEMYSMIKEGLDSILVDYDQELNTLLTDTPELKTVFGPETKLKMDFFLDNKLDIRKQNMSLKVAVPASEDLPVRAVTISADSELWNVGGAVTVDAVNASHGVLEMVEGEVTPGQVLRNFDSNSVVYQLLKNEMKITNKSVFLYPDDDTYGAVTIKNTTFVPLRYLSEQLDAEVKWTKGSKQIVVIDDITGDEIVLTVGSPKATIAGQEVMMVESAYVGKNGKTYVPLRFMAESLGATVEKEQDTGWIFIDRP</sequence>